<dbReference type="GO" id="GO:0006508">
    <property type="term" value="P:proteolysis"/>
    <property type="evidence" value="ECO:0007669"/>
    <property type="project" value="InterPro"/>
</dbReference>
<dbReference type="AlphaFoldDB" id="A0A9Q8V893"/>
<dbReference type="GO" id="GO:0008240">
    <property type="term" value="F:tripeptidyl-peptidase activity"/>
    <property type="evidence" value="ECO:0007669"/>
    <property type="project" value="TreeGrafter"/>
</dbReference>
<feature type="binding site" evidence="1">
    <location>
        <position position="316"/>
    </location>
    <ligand>
        <name>Ca(2+)</name>
        <dbReference type="ChEBI" id="CHEBI:29108"/>
    </ligand>
</feature>
<dbReference type="OrthoDB" id="409122at2759"/>
<keyword evidence="3" id="KW-0378">Hydrolase</keyword>
<dbReference type="InterPro" id="IPR036852">
    <property type="entry name" value="Peptidase_S8/S53_dom_sf"/>
</dbReference>
<sequence length="339" mass="36988">MLDFEMAVPLIYPQNTVLYMVPDSGPNKPGIWNPFLDALDASYCNYSAHGYTGDTPEIDGTFSRQDCGTVPRTNVISISYGSTEPWYPAKYLMRQCDEWMKLALQGTTILVASGDDGVADPSRECMGANHTIFMPDSTCDCPYITAVGSTYLPLHRRPGNDEVATDVFSSGGGFSNIYTTPRYQSKAVRHYLTKYPPSFPSYRTSNGRVPQDGGVFNRNGRAYPDLSAAGLNGQVIRRGKWVLSGGTSMSAPIIGAIFTLINEDRLTAGKTPIGFVNPVLYQNPDMFNDILVGSQARGGPTDKGCGDNGGFRCQEGWDPVTGMGTPDYKAMHEVFMRLP</sequence>
<comment type="cofactor">
    <cofactor evidence="1">
        <name>Ca(2+)</name>
        <dbReference type="ChEBI" id="CHEBI:29108"/>
    </cofactor>
    <text evidence="1">Binds 1 Ca(2+) ion per subunit.</text>
</comment>
<reference evidence="3" key="1">
    <citation type="submission" date="2021-11" db="EMBL/GenBank/DDBJ databases">
        <title>Purpureocillium_takamizusanense_genome.</title>
        <authorList>
            <person name="Nguyen N.-H."/>
        </authorList>
    </citation>
    <scope>NUCLEOTIDE SEQUENCE</scope>
    <source>
        <strain evidence="3">PT3</strain>
    </source>
</reference>
<dbReference type="GO" id="GO:0046872">
    <property type="term" value="F:metal ion binding"/>
    <property type="evidence" value="ECO:0007669"/>
    <property type="project" value="UniProtKB-UniRule"/>
</dbReference>
<keyword evidence="1" id="KW-0106">Calcium</keyword>
<dbReference type="InterPro" id="IPR050819">
    <property type="entry name" value="Tripeptidyl-peptidase_I"/>
</dbReference>
<dbReference type="EMBL" id="CP086355">
    <property type="protein sequence ID" value="UNI15306.1"/>
    <property type="molecule type" value="Genomic_DNA"/>
</dbReference>
<gene>
    <name evidence="3" type="ORF">JDV02_001849</name>
</gene>
<name>A0A9Q8V893_9HYPO</name>
<comment type="caution">
    <text evidence="1">Lacks conserved residue(s) required for the propagation of feature annotation.</text>
</comment>
<feature type="binding site" evidence="1">
    <location>
        <position position="289"/>
    </location>
    <ligand>
        <name>Ca(2+)</name>
        <dbReference type="ChEBI" id="CHEBI:29108"/>
    </ligand>
</feature>
<evidence type="ECO:0000256" key="1">
    <source>
        <dbReference type="PROSITE-ProRule" id="PRU01032"/>
    </source>
</evidence>
<dbReference type="GeneID" id="72063810"/>
<keyword evidence="1" id="KW-0479">Metal-binding</keyword>
<proteinExistence type="predicted"/>
<feature type="binding site" evidence="1">
    <location>
        <position position="290"/>
    </location>
    <ligand>
        <name>Ca(2+)</name>
        <dbReference type="ChEBI" id="CHEBI:29108"/>
    </ligand>
</feature>
<dbReference type="EC" id="3.4.14.9" evidence="3"/>
<dbReference type="Gene3D" id="3.40.50.200">
    <property type="entry name" value="Peptidase S8/S53 domain"/>
    <property type="match status" value="1"/>
</dbReference>
<dbReference type="SUPFAM" id="SSF52743">
    <property type="entry name" value="Subtilisin-like"/>
    <property type="match status" value="1"/>
</dbReference>
<evidence type="ECO:0000313" key="3">
    <source>
        <dbReference type="EMBL" id="UNI15306.1"/>
    </source>
</evidence>
<evidence type="ECO:0000313" key="4">
    <source>
        <dbReference type="Proteomes" id="UP000829364"/>
    </source>
</evidence>
<dbReference type="PROSITE" id="PS51695">
    <property type="entry name" value="SEDOLISIN"/>
    <property type="match status" value="1"/>
</dbReference>
<dbReference type="KEGG" id="ptkz:JDV02_001849"/>
<dbReference type="PANTHER" id="PTHR14218:SF19">
    <property type="entry name" value="SERINE PROTEASE AORO, PUTATIVE (AFU_ORTHOLOGUE AFUA_6G10250)-RELATED"/>
    <property type="match status" value="1"/>
</dbReference>
<evidence type="ECO:0000259" key="2">
    <source>
        <dbReference type="PROSITE" id="PS51695"/>
    </source>
</evidence>
<accession>A0A9Q8V893</accession>
<keyword evidence="4" id="KW-1185">Reference proteome</keyword>
<dbReference type="Proteomes" id="UP000829364">
    <property type="component" value="Chromosome 2"/>
</dbReference>
<dbReference type="RefSeq" id="XP_047838787.1">
    <property type="nucleotide sequence ID" value="XM_047982819.1"/>
</dbReference>
<dbReference type="CDD" id="cd04056">
    <property type="entry name" value="Peptidases_S53"/>
    <property type="match status" value="1"/>
</dbReference>
<feature type="domain" description="Peptidase S53" evidence="2">
    <location>
        <begin position="1"/>
        <end position="338"/>
    </location>
</feature>
<feature type="binding site" evidence="1">
    <location>
        <position position="318"/>
    </location>
    <ligand>
        <name>Ca(2+)</name>
        <dbReference type="ChEBI" id="CHEBI:29108"/>
    </ligand>
</feature>
<organism evidence="3 4">
    <name type="scientific">Purpureocillium takamizusanense</name>
    <dbReference type="NCBI Taxonomy" id="2060973"/>
    <lineage>
        <taxon>Eukaryota</taxon>
        <taxon>Fungi</taxon>
        <taxon>Dikarya</taxon>
        <taxon>Ascomycota</taxon>
        <taxon>Pezizomycotina</taxon>
        <taxon>Sordariomycetes</taxon>
        <taxon>Hypocreomycetidae</taxon>
        <taxon>Hypocreales</taxon>
        <taxon>Ophiocordycipitaceae</taxon>
        <taxon>Purpureocillium</taxon>
    </lineage>
</organism>
<protein>
    <submittedName>
        <fullName evidence="3">Tripeptidyl-peptidase I</fullName>
        <ecNumber evidence="3">3.4.14.9</ecNumber>
    </submittedName>
</protein>
<dbReference type="GO" id="GO:0004252">
    <property type="term" value="F:serine-type endopeptidase activity"/>
    <property type="evidence" value="ECO:0007669"/>
    <property type="project" value="InterPro"/>
</dbReference>
<dbReference type="PANTHER" id="PTHR14218">
    <property type="entry name" value="PROTEASE S8 TRIPEPTIDYL PEPTIDASE I CLN2"/>
    <property type="match status" value="1"/>
</dbReference>
<dbReference type="InterPro" id="IPR030400">
    <property type="entry name" value="Sedolisin_dom"/>
</dbReference>